<dbReference type="InterPro" id="IPR053952">
    <property type="entry name" value="K_trans_C"/>
</dbReference>
<name>A0A6J6A3B1_9ZZZZ</name>
<dbReference type="EMBL" id="CAESAO010000133">
    <property type="protein sequence ID" value="CAB4346253.1"/>
    <property type="molecule type" value="Genomic_DNA"/>
</dbReference>
<evidence type="ECO:0000259" key="1">
    <source>
        <dbReference type="Pfam" id="PF22776"/>
    </source>
</evidence>
<evidence type="ECO:0000313" key="2">
    <source>
        <dbReference type="EMBL" id="CAB4346253.1"/>
    </source>
</evidence>
<accession>A0A6J6A3B1</accession>
<protein>
    <submittedName>
        <fullName evidence="2">Unannotated protein</fullName>
    </submittedName>
</protein>
<sequence>MAGWRKRIYCALSRNAASPTDYFCLPTDRTITVGSQLAL</sequence>
<feature type="domain" description="K+ potassium transporter C-terminal" evidence="1">
    <location>
        <begin position="1"/>
        <end position="38"/>
    </location>
</feature>
<gene>
    <name evidence="2" type="ORF">UFOPK3522_01310</name>
</gene>
<dbReference type="AlphaFoldDB" id="A0A6J6A3B1"/>
<organism evidence="2">
    <name type="scientific">freshwater metagenome</name>
    <dbReference type="NCBI Taxonomy" id="449393"/>
    <lineage>
        <taxon>unclassified sequences</taxon>
        <taxon>metagenomes</taxon>
        <taxon>ecological metagenomes</taxon>
    </lineage>
</organism>
<dbReference type="Pfam" id="PF22776">
    <property type="entry name" value="K_trans_C"/>
    <property type="match status" value="1"/>
</dbReference>
<proteinExistence type="predicted"/>
<reference evidence="2" key="1">
    <citation type="submission" date="2020-05" db="EMBL/GenBank/DDBJ databases">
        <authorList>
            <person name="Chiriac C."/>
            <person name="Salcher M."/>
            <person name="Ghai R."/>
            <person name="Kavagutti S V."/>
        </authorList>
    </citation>
    <scope>NUCLEOTIDE SEQUENCE</scope>
</reference>